<dbReference type="InterPro" id="IPR040476">
    <property type="entry name" value="CSD2"/>
</dbReference>
<dbReference type="NCBIfam" id="TIGR00358">
    <property type="entry name" value="3_prime_RNase"/>
    <property type="match status" value="1"/>
</dbReference>
<dbReference type="Gene3D" id="2.40.50.140">
    <property type="entry name" value="Nucleic acid-binding proteins"/>
    <property type="match status" value="3"/>
</dbReference>
<accession>A0A1F5C8E3</accession>
<dbReference type="STRING" id="1797299.A3A25_02375"/>
<evidence type="ECO:0000256" key="4">
    <source>
        <dbReference type="ARBA" id="ARBA00022801"/>
    </source>
</evidence>
<dbReference type="Proteomes" id="UP000178969">
    <property type="component" value="Unassembled WGS sequence"/>
</dbReference>
<dbReference type="PROSITE" id="PS50126">
    <property type="entry name" value="S1"/>
    <property type="match status" value="1"/>
</dbReference>
<dbReference type="InterPro" id="IPR004476">
    <property type="entry name" value="RNase_II/RNase_R"/>
</dbReference>
<comment type="catalytic activity">
    <reaction evidence="1 7">
        <text>Exonucleolytic cleavage in the 3'- to 5'-direction to yield nucleoside 5'-phosphates.</text>
        <dbReference type="EC" id="3.1.13.1"/>
    </reaction>
</comment>
<evidence type="ECO:0000256" key="2">
    <source>
        <dbReference type="ARBA" id="ARBA00022490"/>
    </source>
</evidence>
<dbReference type="Pfam" id="PF17876">
    <property type="entry name" value="CSD2"/>
    <property type="match status" value="1"/>
</dbReference>
<dbReference type="HAMAP" id="MF_01895">
    <property type="entry name" value="RNase_R"/>
    <property type="match status" value="1"/>
</dbReference>
<dbReference type="InterPro" id="IPR012340">
    <property type="entry name" value="NA-bd_OB-fold"/>
</dbReference>
<dbReference type="GO" id="GO:0005829">
    <property type="term" value="C:cytosol"/>
    <property type="evidence" value="ECO:0007669"/>
    <property type="project" value="TreeGrafter"/>
</dbReference>
<dbReference type="InterPro" id="IPR050180">
    <property type="entry name" value="RNR_Ribonuclease"/>
</dbReference>
<evidence type="ECO:0000259" key="8">
    <source>
        <dbReference type="PROSITE" id="PS50126"/>
    </source>
</evidence>
<evidence type="ECO:0000313" key="9">
    <source>
        <dbReference type="EMBL" id="OGD39129.1"/>
    </source>
</evidence>
<evidence type="ECO:0000313" key="10">
    <source>
        <dbReference type="Proteomes" id="UP000178969"/>
    </source>
</evidence>
<keyword evidence="2 7" id="KW-0963">Cytoplasm</keyword>
<dbReference type="PANTHER" id="PTHR23355">
    <property type="entry name" value="RIBONUCLEASE"/>
    <property type="match status" value="1"/>
</dbReference>
<dbReference type="SUPFAM" id="SSF50249">
    <property type="entry name" value="Nucleic acid-binding proteins"/>
    <property type="match status" value="4"/>
</dbReference>
<dbReference type="NCBIfam" id="TIGR02063">
    <property type="entry name" value="RNase_R"/>
    <property type="match status" value="1"/>
</dbReference>
<sequence>MEKYIMKKEGKKSVAKGIIGITSKGTGYVTSAEFDMDIQIEPQFLNTALHGDEVEFFVFPQIEKERLDGEIIRVLWRAKMEFVGTVDKRKGSAISFIVPDDKRMYTDIFISPAESGRVRNNWKVLVRIIKWDDPKKNPEGRIVKVLGKKGDNDAEMESIVLEKGFQMKFPPKVEKEAELLGKISKPIPRKDIDGRRDFRRITTFTIDPEDAKDFDDALSFKKVSDDVFEIGVHIADVSHYVREGGRLDEEARRRGVSIYLVDRTIPMLPEVLSNDVCSLNPGQDKLTFAAVLTISSGGHIQKAWLGRTIINSNKRFAYEEAQKALDEKKGEYYDELNRLNELAKILRGKRMKMGALDFDKEEVKFKLDAKGKPLSVAQKPRLDVHKLVEEFMILANKEVASYLSREVKRINKGASIYRIHGAPKKEAIDELLFLLRMLGHEIEVKGENISSKELNEIFEKIKGKPEESLVKTVAMRSMAKAIYSIRNIGHYGLALENYTHFTSPIRRYADLLVHRILERHLKGGHLRSQEIAWHHNFAAELSQREIDATDAERSSVAYKQVEYMLGKTGHVFEGVISGITTWGVYVEESRTKASGMVKFKDMKDDFYVFSKETYSLVGTRRKRKYSVGDKVKIKIIGGDLERKILDYIFV</sequence>
<dbReference type="EC" id="3.1.13.1" evidence="7"/>
<dbReference type="SMART" id="SM00357">
    <property type="entry name" value="CSP"/>
    <property type="match status" value="1"/>
</dbReference>
<keyword evidence="3 7" id="KW-0540">Nuclease</keyword>
<dbReference type="PROSITE" id="PS01175">
    <property type="entry name" value="RIBONUCLEASE_II"/>
    <property type="match status" value="1"/>
</dbReference>
<dbReference type="AlphaFoldDB" id="A0A1F5C8E3"/>
<protein>
    <recommendedName>
        <fullName evidence="7">Ribonuclease R</fullName>
        <shortName evidence="7">RNase R</shortName>
        <ecNumber evidence="7">3.1.13.1</ecNumber>
    </recommendedName>
</protein>
<reference evidence="9 10" key="1">
    <citation type="journal article" date="2016" name="Nat. Commun.">
        <title>Thousands of microbial genomes shed light on interconnected biogeochemical processes in an aquifer system.</title>
        <authorList>
            <person name="Anantharaman K."/>
            <person name="Brown C.T."/>
            <person name="Hug L.A."/>
            <person name="Sharon I."/>
            <person name="Castelle C.J."/>
            <person name="Probst A.J."/>
            <person name="Thomas B.C."/>
            <person name="Singh A."/>
            <person name="Wilkins M.J."/>
            <person name="Karaoz U."/>
            <person name="Brodie E.L."/>
            <person name="Williams K.H."/>
            <person name="Hubbard S.S."/>
            <person name="Banfield J.F."/>
        </authorList>
    </citation>
    <scope>NUCLEOTIDE SEQUENCE [LARGE SCALE GENOMIC DNA]</scope>
</reference>
<gene>
    <name evidence="7" type="primary">rnr</name>
    <name evidence="9" type="ORF">A3A25_02375</name>
</gene>
<dbReference type="InterPro" id="IPR022966">
    <property type="entry name" value="RNase_II/R_CS"/>
</dbReference>
<dbReference type="EMBL" id="MEYT01000012">
    <property type="protein sequence ID" value="OGD39129.1"/>
    <property type="molecule type" value="Genomic_DNA"/>
</dbReference>
<dbReference type="Pfam" id="PF00773">
    <property type="entry name" value="RNB"/>
    <property type="match status" value="1"/>
</dbReference>
<evidence type="ECO:0000256" key="7">
    <source>
        <dbReference type="HAMAP-Rule" id="MF_01895"/>
    </source>
</evidence>
<dbReference type="SMART" id="SM00955">
    <property type="entry name" value="RNB"/>
    <property type="match status" value="1"/>
</dbReference>
<dbReference type="CDD" id="cd04471">
    <property type="entry name" value="S1_RNase_R"/>
    <property type="match status" value="1"/>
</dbReference>
<dbReference type="GO" id="GO:0008859">
    <property type="term" value="F:exoribonuclease II activity"/>
    <property type="evidence" value="ECO:0007669"/>
    <property type="project" value="UniProtKB-UniRule"/>
</dbReference>
<dbReference type="PANTHER" id="PTHR23355:SF9">
    <property type="entry name" value="DIS3-LIKE EXONUCLEASE 2"/>
    <property type="match status" value="1"/>
</dbReference>
<comment type="similarity">
    <text evidence="7">Belongs to the RNR ribonuclease family. RNase R subfamily.</text>
</comment>
<evidence type="ECO:0000256" key="3">
    <source>
        <dbReference type="ARBA" id="ARBA00022722"/>
    </source>
</evidence>
<feature type="domain" description="S1 motif" evidence="8">
    <location>
        <begin position="569"/>
        <end position="650"/>
    </location>
</feature>
<keyword evidence="5 7" id="KW-0269">Exonuclease</keyword>
<dbReference type="InterPro" id="IPR001900">
    <property type="entry name" value="RNase_II/R"/>
</dbReference>
<dbReference type="InterPro" id="IPR011805">
    <property type="entry name" value="RNase_R"/>
</dbReference>
<proteinExistence type="inferred from homology"/>
<keyword evidence="6 7" id="KW-0694">RNA-binding</keyword>
<evidence type="ECO:0000256" key="5">
    <source>
        <dbReference type="ARBA" id="ARBA00022839"/>
    </source>
</evidence>
<evidence type="ECO:0000256" key="1">
    <source>
        <dbReference type="ARBA" id="ARBA00001849"/>
    </source>
</evidence>
<dbReference type="InterPro" id="IPR011129">
    <property type="entry name" value="CSD"/>
</dbReference>
<evidence type="ECO:0000256" key="6">
    <source>
        <dbReference type="ARBA" id="ARBA00022884"/>
    </source>
</evidence>
<dbReference type="InterPro" id="IPR003029">
    <property type="entry name" value="S1_domain"/>
</dbReference>
<dbReference type="Pfam" id="PF00575">
    <property type="entry name" value="S1"/>
    <property type="match status" value="1"/>
</dbReference>
<name>A0A1F5C8E3_9BACT</name>
<organism evidence="9 10">
    <name type="scientific">Candidatus Azambacteria bacterium RIFCSPLOWO2_01_FULL_46_26</name>
    <dbReference type="NCBI Taxonomy" id="1797299"/>
    <lineage>
        <taxon>Bacteria</taxon>
        <taxon>Candidatus Azamiibacteriota</taxon>
    </lineage>
</organism>
<comment type="function">
    <text evidence="7">3'-5' exoribonuclease that releases 5'-nucleoside monophosphates and is involved in maturation of structured RNAs.</text>
</comment>
<dbReference type="GO" id="GO:0003723">
    <property type="term" value="F:RNA binding"/>
    <property type="evidence" value="ECO:0007669"/>
    <property type="project" value="UniProtKB-UniRule"/>
</dbReference>
<keyword evidence="4 7" id="KW-0378">Hydrolase</keyword>
<dbReference type="GO" id="GO:0006402">
    <property type="term" value="P:mRNA catabolic process"/>
    <property type="evidence" value="ECO:0007669"/>
    <property type="project" value="TreeGrafter"/>
</dbReference>
<comment type="subcellular location">
    <subcellularLocation>
        <location evidence="7">Cytoplasm</location>
    </subcellularLocation>
</comment>
<comment type="caution">
    <text evidence="9">The sequence shown here is derived from an EMBL/GenBank/DDBJ whole genome shotgun (WGS) entry which is preliminary data.</text>
</comment>